<dbReference type="NCBIfam" id="NF004952">
    <property type="entry name" value="PRK06299.1-2"/>
    <property type="match status" value="1"/>
</dbReference>
<feature type="domain" description="S1 motif" evidence="9">
    <location>
        <begin position="298"/>
        <end position="368"/>
    </location>
</feature>
<dbReference type="FunFam" id="2.40.50.140:FF:000011">
    <property type="entry name" value="30S ribosomal protein S1"/>
    <property type="match status" value="2"/>
</dbReference>
<sequence length="578" mass="65134">MDANSDKEDTMEEEKISSNKEEVSTEDMEKLYSETMRDFREGRVLKGRIIRINPDSVLVDIGYKSEGSIPLAEFKSESGEIPPLKVGEEIEVYLDKTEDKEGIIVLSKEKAEKIKVWDEITKAYESDQIIKGKVTSRIKGGLTVDIGIKAFLPGSQIDLRPVKNLDKLIGKTLALKIIKINKKRGNIVLSRRKLLEEEREEKKADILVNLKEGQTVKGIVKNITEYGAFIDLGGIDGLLHITDMTWGRISHPSELFVIGDEIDVKVLKIDLDNGKVSLGLKQISQDPWTDIENKCPVGSRVRGRVVSITDYGAFIELEKGIEGLIHVSEMSWTKKIRHPSKLIAMGDNAEAVVLNIDVENKRISLGIKQCEPNPWDLIEKKYPIGSIVEGSVRNITDFGVFIGLEEGIDGLVHISDMSWSQKLKHPSEIVKKGQVIEAKVLSLDKENERLSLGFKQLQPDPWEKVSEKYKVNDIVRGRITKFANFGAFMEIEDGVEGLIHISELSLENVSKPEDVVSIDQELEAKIIRIDTSERKIGLSIRSLYEDREQSEVNQYLENQEKLDTSIKTLTNKEKNNTD</sequence>
<keyword evidence="2" id="KW-0677">Repeat</keyword>
<dbReference type="PRINTS" id="PR00681">
    <property type="entry name" value="RIBOSOMALS1"/>
</dbReference>
<dbReference type="CDD" id="cd05688">
    <property type="entry name" value="S1_RPS1_repeat_ec3"/>
    <property type="match status" value="1"/>
</dbReference>
<dbReference type="CDD" id="cd05687">
    <property type="entry name" value="S1_RPS1_repeat_ec1_hs1"/>
    <property type="match status" value="1"/>
</dbReference>
<evidence type="ECO:0000256" key="8">
    <source>
        <dbReference type="SAM" id="MobiDB-lite"/>
    </source>
</evidence>
<feature type="domain" description="S1 motif" evidence="9">
    <location>
        <begin position="472"/>
        <end position="541"/>
    </location>
</feature>
<evidence type="ECO:0000256" key="5">
    <source>
        <dbReference type="ARBA" id="ARBA00023274"/>
    </source>
</evidence>
<dbReference type="Proteomes" id="UP000178435">
    <property type="component" value="Unassembled WGS sequence"/>
</dbReference>
<dbReference type="InterPro" id="IPR003029">
    <property type="entry name" value="S1_domain"/>
</dbReference>
<dbReference type="Pfam" id="PF00575">
    <property type="entry name" value="S1"/>
    <property type="match status" value="6"/>
</dbReference>
<gene>
    <name evidence="10" type="ORF">A2149_01640</name>
</gene>
<dbReference type="InterPro" id="IPR050437">
    <property type="entry name" value="Ribos_protein_bS1-like"/>
</dbReference>
<keyword evidence="3" id="KW-0694">RNA-binding</keyword>
<dbReference type="Gene3D" id="2.40.50.140">
    <property type="entry name" value="Nucleic acid-binding proteins"/>
    <property type="match status" value="6"/>
</dbReference>
<dbReference type="GO" id="GO:0003729">
    <property type="term" value="F:mRNA binding"/>
    <property type="evidence" value="ECO:0007669"/>
    <property type="project" value="TreeGrafter"/>
</dbReference>
<keyword evidence="4 10" id="KW-0689">Ribosomal protein</keyword>
<feature type="domain" description="S1 motif" evidence="9">
    <location>
        <begin position="42"/>
        <end position="109"/>
    </location>
</feature>
<reference evidence="10 11" key="1">
    <citation type="journal article" date="2016" name="Nat. Commun.">
        <title>Thousands of microbial genomes shed light on interconnected biogeochemical processes in an aquifer system.</title>
        <authorList>
            <person name="Anantharaman K."/>
            <person name="Brown C.T."/>
            <person name="Hug L.A."/>
            <person name="Sharon I."/>
            <person name="Castelle C.J."/>
            <person name="Probst A.J."/>
            <person name="Thomas B.C."/>
            <person name="Singh A."/>
            <person name="Wilkins M.J."/>
            <person name="Karaoz U."/>
            <person name="Brodie E.L."/>
            <person name="Williams K.H."/>
            <person name="Hubbard S.S."/>
            <person name="Banfield J.F."/>
        </authorList>
    </citation>
    <scope>NUCLEOTIDE SEQUENCE [LARGE SCALE GENOMIC DNA]</scope>
</reference>
<protein>
    <recommendedName>
        <fullName evidence="6">Small ribosomal subunit protein bS1</fullName>
    </recommendedName>
    <alternativeName>
        <fullName evidence="7">30S ribosomal protein S1</fullName>
    </alternativeName>
</protein>
<evidence type="ECO:0000256" key="2">
    <source>
        <dbReference type="ARBA" id="ARBA00022737"/>
    </source>
</evidence>
<evidence type="ECO:0000256" key="7">
    <source>
        <dbReference type="ARBA" id="ARBA00035517"/>
    </source>
</evidence>
<dbReference type="AlphaFoldDB" id="A0A1F7RZT7"/>
<proteinExistence type="inferred from homology"/>
<dbReference type="GO" id="GO:0006412">
    <property type="term" value="P:translation"/>
    <property type="evidence" value="ECO:0007669"/>
    <property type="project" value="TreeGrafter"/>
</dbReference>
<dbReference type="GO" id="GO:0022627">
    <property type="term" value="C:cytosolic small ribosomal subunit"/>
    <property type="evidence" value="ECO:0007669"/>
    <property type="project" value="TreeGrafter"/>
</dbReference>
<evidence type="ECO:0000256" key="1">
    <source>
        <dbReference type="ARBA" id="ARBA00006767"/>
    </source>
</evidence>
<dbReference type="PANTHER" id="PTHR10724:SF7">
    <property type="entry name" value="SMALL RIBOSOMAL SUBUNIT PROTEIN BS1C"/>
    <property type="match status" value="1"/>
</dbReference>
<accession>A0A1F7RZT7</accession>
<evidence type="ECO:0000256" key="6">
    <source>
        <dbReference type="ARBA" id="ARBA00035293"/>
    </source>
</evidence>
<evidence type="ECO:0000256" key="4">
    <source>
        <dbReference type="ARBA" id="ARBA00022980"/>
    </source>
</evidence>
<dbReference type="EMBL" id="MGDF01000021">
    <property type="protein sequence ID" value="OGL47052.1"/>
    <property type="molecule type" value="Genomic_DNA"/>
</dbReference>
<evidence type="ECO:0000313" key="11">
    <source>
        <dbReference type="Proteomes" id="UP000178435"/>
    </source>
</evidence>
<organism evidence="10 11">
    <name type="scientific">Candidatus Schekmanbacteria bacterium RBG_16_38_11</name>
    <dbReference type="NCBI Taxonomy" id="1817880"/>
    <lineage>
        <taxon>Bacteria</taxon>
        <taxon>Candidatus Schekmaniibacteriota</taxon>
    </lineage>
</organism>
<feature type="domain" description="S1 motif" evidence="9">
    <location>
        <begin position="127"/>
        <end position="192"/>
    </location>
</feature>
<dbReference type="InterPro" id="IPR035104">
    <property type="entry name" value="Ribosomal_protein_S1-like"/>
</dbReference>
<evidence type="ECO:0000256" key="3">
    <source>
        <dbReference type="ARBA" id="ARBA00022884"/>
    </source>
</evidence>
<comment type="caution">
    <text evidence="10">The sequence shown here is derived from an EMBL/GenBank/DDBJ whole genome shotgun (WGS) entry which is preliminary data.</text>
</comment>
<name>A0A1F7RZT7_9BACT</name>
<evidence type="ECO:0000313" key="10">
    <source>
        <dbReference type="EMBL" id="OGL47052.1"/>
    </source>
</evidence>
<feature type="region of interest" description="Disordered" evidence="8">
    <location>
        <begin position="1"/>
        <end position="28"/>
    </location>
</feature>
<keyword evidence="5" id="KW-0687">Ribonucleoprotein</keyword>
<comment type="similarity">
    <text evidence="1">Belongs to the bacterial ribosomal protein bS1 family.</text>
</comment>
<evidence type="ECO:0000259" key="9">
    <source>
        <dbReference type="PROSITE" id="PS50126"/>
    </source>
</evidence>
<dbReference type="InterPro" id="IPR012340">
    <property type="entry name" value="NA-bd_OB-fold"/>
</dbReference>
<feature type="domain" description="S1 motif" evidence="9">
    <location>
        <begin position="385"/>
        <end position="455"/>
    </location>
</feature>
<dbReference type="GO" id="GO:0003735">
    <property type="term" value="F:structural constituent of ribosome"/>
    <property type="evidence" value="ECO:0007669"/>
    <property type="project" value="TreeGrafter"/>
</dbReference>
<dbReference type="PROSITE" id="PS50126">
    <property type="entry name" value="S1"/>
    <property type="match status" value="6"/>
</dbReference>
<dbReference type="FunFam" id="2.40.50.140:FF:000018">
    <property type="entry name" value="30S ribosomal protein S1"/>
    <property type="match status" value="1"/>
</dbReference>
<dbReference type="PANTHER" id="PTHR10724">
    <property type="entry name" value="30S RIBOSOMAL PROTEIN S1"/>
    <property type="match status" value="1"/>
</dbReference>
<dbReference type="CDD" id="cd04465">
    <property type="entry name" value="S1_RPS1_repeat_ec2_hs2"/>
    <property type="match status" value="1"/>
</dbReference>
<feature type="domain" description="S1 motif" evidence="9">
    <location>
        <begin position="213"/>
        <end position="281"/>
    </location>
</feature>
<dbReference type="SMART" id="SM00316">
    <property type="entry name" value="S1"/>
    <property type="match status" value="6"/>
</dbReference>
<dbReference type="SUPFAM" id="SSF50249">
    <property type="entry name" value="Nucleic acid-binding proteins"/>
    <property type="match status" value="6"/>
</dbReference>